<comment type="caution">
    <text evidence="2">The sequence shown here is derived from an EMBL/GenBank/DDBJ whole genome shotgun (WGS) entry which is preliminary data.</text>
</comment>
<dbReference type="EMBL" id="JACDQQ010002750">
    <property type="protein sequence ID" value="MBA0088928.1"/>
    <property type="molecule type" value="Genomic_DNA"/>
</dbReference>
<feature type="domain" description="SnoaL-like" evidence="1">
    <location>
        <begin position="18"/>
        <end position="105"/>
    </location>
</feature>
<dbReference type="Pfam" id="PF12680">
    <property type="entry name" value="SnoaL_2"/>
    <property type="match status" value="1"/>
</dbReference>
<evidence type="ECO:0000313" key="2">
    <source>
        <dbReference type="EMBL" id="MBA0088928.1"/>
    </source>
</evidence>
<reference evidence="2" key="1">
    <citation type="submission" date="2020-06" db="EMBL/GenBank/DDBJ databases">
        <title>Legume-microbial interactions unlock mineral nutrients during tropical forest succession.</title>
        <authorList>
            <person name="Epihov D.Z."/>
        </authorList>
    </citation>
    <scope>NUCLEOTIDE SEQUENCE [LARGE SCALE GENOMIC DNA]</scope>
    <source>
        <strain evidence="2">Pan2503</strain>
    </source>
</reference>
<dbReference type="SUPFAM" id="SSF54427">
    <property type="entry name" value="NTF2-like"/>
    <property type="match status" value="1"/>
</dbReference>
<dbReference type="InterPro" id="IPR032710">
    <property type="entry name" value="NTF2-like_dom_sf"/>
</dbReference>
<proteinExistence type="predicted"/>
<dbReference type="Proteomes" id="UP000567293">
    <property type="component" value="Unassembled WGS sequence"/>
</dbReference>
<dbReference type="InterPro" id="IPR037401">
    <property type="entry name" value="SnoaL-like"/>
</dbReference>
<evidence type="ECO:0000259" key="1">
    <source>
        <dbReference type="Pfam" id="PF12680"/>
    </source>
</evidence>
<organism evidence="2 3">
    <name type="scientific">Candidatus Acidiferrum panamense</name>
    <dbReference type="NCBI Taxonomy" id="2741543"/>
    <lineage>
        <taxon>Bacteria</taxon>
        <taxon>Pseudomonadati</taxon>
        <taxon>Acidobacteriota</taxon>
        <taxon>Terriglobia</taxon>
        <taxon>Candidatus Acidiferrales</taxon>
        <taxon>Candidatus Acidiferrum</taxon>
    </lineage>
</organism>
<dbReference type="AlphaFoldDB" id="A0A7V8NWW0"/>
<gene>
    <name evidence="2" type="ORF">HRJ53_28400</name>
</gene>
<accession>A0A7V8NWW0</accession>
<dbReference type="Gene3D" id="3.10.450.50">
    <property type="match status" value="1"/>
</dbReference>
<evidence type="ECO:0000313" key="3">
    <source>
        <dbReference type="Proteomes" id="UP000567293"/>
    </source>
</evidence>
<keyword evidence="3" id="KW-1185">Reference proteome</keyword>
<sequence length="117" mass="13258">MTTRDTIQSYFSGLRQKKDWESFLSHEMTFTSFASPIRRISGKTAFLEGTKRLYSMITTAEVKDLLVEGRKACALTHYELQPPGGRAFASDVAEVFAVQEGRITSFEIYFDSSPFPK</sequence>
<name>A0A7V8NWW0_9BACT</name>
<protein>
    <submittedName>
        <fullName evidence="2">Nuclear transport factor 2 family protein</fullName>
    </submittedName>
</protein>